<dbReference type="EMBL" id="MK072495">
    <property type="protein sequence ID" value="AYV86107.1"/>
    <property type="molecule type" value="Genomic_DNA"/>
</dbReference>
<protein>
    <submittedName>
        <fullName evidence="1">Uncharacterized protein</fullName>
    </submittedName>
</protein>
<accession>A0A3G5AG14</accession>
<proteinExistence type="predicted"/>
<reference evidence="1" key="1">
    <citation type="submission" date="2018-10" db="EMBL/GenBank/DDBJ databases">
        <title>Hidden diversity of soil giant viruses.</title>
        <authorList>
            <person name="Schulz F."/>
            <person name="Alteio L."/>
            <person name="Goudeau D."/>
            <person name="Ryan E.M."/>
            <person name="Malmstrom R.R."/>
            <person name="Blanchard J."/>
            <person name="Woyke T."/>
        </authorList>
    </citation>
    <scope>NUCLEOTIDE SEQUENCE</scope>
    <source>
        <strain evidence="1">SOV1</strain>
    </source>
</reference>
<gene>
    <name evidence="1" type="ORF">Solivirus7_5</name>
</gene>
<evidence type="ECO:0000313" key="1">
    <source>
        <dbReference type="EMBL" id="AYV86107.1"/>
    </source>
</evidence>
<organism evidence="1">
    <name type="scientific">Solivirus sp</name>
    <dbReference type="NCBI Taxonomy" id="2487772"/>
    <lineage>
        <taxon>Viruses</taxon>
        <taxon>Pithoviruses</taxon>
    </lineage>
</organism>
<sequence length="185" mass="21972">MANAGFRFRLYVVLQVPKGTKEFHREYNKKFLKNRRYEKDHVISFDLYIHDEMNEQDCYKSLIEEIVGYKLKNFRFFTVNEKNTVYTEISKEDVGAWIWIDPIRTDNKEQMKKLYICTKREHIPNTPEMIQKLSTEYNHSSSAYNSETNTLISEEELINLLSNSSAEVVVHDDDGNEINLRECLN</sequence>
<name>A0A3G5AG14_9VIRU</name>